<evidence type="ECO:0000256" key="1">
    <source>
        <dbReference type="SAM" id="Phobius"/>
    </source>
</evidence>
<keyword evidence="1" id="KW-1133">Transmembrane helix</keyword>
<proteinExistence type="predicted"/>
<keyword evidence="1" id="KW-0812">Transmembrane</keyword>
<evidence type="ECO:0000313" key="3">
    <source>
        <dbReference type="Proteomes" id="UP000034448"/>
    </source>
</evidence>
<organism evidence="2 3">
    <name type="scientific">Candidatus Daviesbacteria bacterium GW2011_GWA1_36_8</name>
    <dbReference type="NCBI Taxonomy" id="1618417"/>
    <lineage>
        <taxon>Bacteria</taxon>
        <taxon>Candidatus Daviesiibacteriota</taxon>
    </lineage>
</organism>
<dbReference type="Pfam" id="PF18895">
    <property type="entry name" value="T4SS_pilin"/>
    <property type="match status" value="1"/>
</dbReference>
<protein>
    <submittedName>
        <fullName evidence="2">Uncharacterized protein</fullName>
    </submittedName>
</protein>
<dbReference type="InterPro" id="IPR043993">
    <property type="entry name" value="T4SS_pilin"/>
</dbReference>
<feature type="transmembrane region" description="Helical" evidence="1">
    <location>
        <begin position="60"/>
        <end position="81"/>
    </location>
</feature>
<dbReference type="AlphaFoldDB" id="A0A0G0F9V4"/>
<dbReference type="EMBL" id="LBSJ01000007">
    <property type="protein sequence ID" value="KKQ15978.1"/>
    <property type="molecule type" value="Genomic_DNA"/>
</dbReference>
<dbReference type="Proteomes" id="UP000034448">
    <property type="component" value="Unassembled WGS sequence"/>
</dbReference>
<reference evidence="2 3" key="1">
    <citation type="journal article" date="2015" name="Nature">
        <title>rRNA introns, odd ribosomes, and small enigmatic genomes across a large radiation of phyla.</title>
        <authorList>
            <person name="Brown C.T."/>
            <person name="Hug L.A."/>
            <person name="Thomas B.C."/>
            <person name="Sharon I."/>
            <person name="Castelle C.J."/>
            <person name="Singh A."/>
            <person name="Wilkins M.J."/>
            <person name="Williams K.H."/>
            <person name="Banfield J.F."/>
        </authorList>
    </citation>
    <scope>NUCLEOTIDE SEQUENCE [LARGE SCALE GENOMIC DNA]</scope>
</reference>
<sequence length="105" mass="11276">MNPSPVGAAGILQLQEMVQRVINISVGVAFVLLTAALVWAGVKFITSGGDAKDLASTWQIVTWALLGIVFLVLAWVILQLLEAFTGVPITKFTFCTFFPSGTCKF</sequence>
<comment type="caution">
    <text evidence="2">The sequence shown here is derived from an EMBL/GenBank/DDBJ whole genome shotgun (WGS) entry which is preliminary data.</text>
</comment>
<name>A0A0G0F9V4_9BACT</name>
<gene>
    <name evidence="2" type="ORF">US28_C0007G0069</name>
</gene>
<keyword evidence="1" id="KW-0472">Membrane</keyword>
<accession>A0A0G0F9V4</accession>
<feature type="transmembrane region" description="Helical" evidence="1">
    <location>
        <begin position="21"/>
        <end position="40"/>
    </location>
</feature>
<evidence type="ECO:0000313" key="2">
    <source>
        <dbReference type="EMBL" id="KKQ15978.1"/>
    </source>
</evidence>